<keyword evidence="6 11" id="KW-0812">Transmembrane</keyword>
<evidence type="ECO:0000256" key="11">
    <source>
        <dbReference type="SAM" id="Phobius"/>
    </source>
</evidence>
<dbReference type="PANTHER" id="PTHR47755">
    <property type="entry name" value="CELL DIVISION PROTEIN FTSX"/>
    <property type="match status" value="1"/>
</dbReference>
<proteinExistence type="inferred from homology"/>
<dbReference type="PANTHER" id="PTHR47755:SF1">
    <property type="entry name" value="CELL DIVISION PROTEIN FTSX"/>
    <property type="match status" value="1"/>
</dbReference>
<evidence type="ECO:0000256" key="10">
    <source>
        <dbReference type="PIRNR" id="PIRNR003097"/>
    </source>
</evidence>
<organism evidence="14 15">
    <name type="scientific">Rubrivirga marina</name>
    <dbReference type="NCBI Taxonomy" id="1196024"/>
    <lineage>
        <taxon>Bacteria</taxon>
        <taxon>Pseudomonadati</taxon>
        <taxon>Rhodothermota</taxon>
        <taxon>Rhodothermia</taxon>
        <taxon>Rhodothermales</taxon>
        <taxon>Rubricoccaceae</taxon>
        <taxon>Rubrivirga</taxon>
    </lineage>
</organism>
<evidence type="ECO:0000256" key="3">
    <source>
        <dbReference type="ARBA" id="ARBA00021907"/>
    </source>
</evidence>
<evidence type="ECO:0000313" key="14">
    <source>
        <dbReference type="EMBL" id="PAP76196.1"/>
    </source>
</evidence>
<evidence type="ECO:0000259" key="13">
    <source>
        <dbReference type="Pfam" id="PF18075"/>
    </source>
</evidence>
<comment type="caution">
    <text evidence="14">The sequence shown here is derived from an EMBL/GenBank/DDBJ whole genome shotgun (WGS) entry which is preliminary data.</text>
</comment>
<feature type="transmembrane region" description="Helical" evidence="11">
    <location>
        <begin position="21"/>
        <end position="43"/>
    </location>
</feature>
<feature type="transmembrane region" description="Helical" evidence="11">
    <location>
        <begin position="171"/>
        <end position="195"/>
    </location>
</feature>
<evidence type="ECO:0000256" key="7">
    <source>
        <dbReference type="ARBA" id="ARBA00022989"/>
    </source>
</evidence>
<dbReference type="AlphaFoldDB" id="A0A271IY65"/>
<dbReference type="InterPro" id="IPR003838">
    <property type="entry name" value="ABC3_permease_C"/>
</dbReference>
<feature type="transmembrane region" description="Helical" evidence="11">
    <location>
        <begin position="265"/>
        <end position="289"/>
    </location>
</feature>
<dbReference type="Pfam" id="PF18075">
    <property type="entry name" value="FtsX_ECD"/>
    <property type="match status" value="1"/>
</dbReference>
<dbReference type="RefSeq" id="WP_095509842.1">
    <property type="nucleotide sequence ID" value="NZ_MQWD01000001.1"/>
</dbReference>
<evidence type="ECO:0000256" key="9">
    <source>
        <dbReference type="ARBA" id="ARBA00023306"/>
    </source>
</evidence>
<dbReference type="Gene3D" id="3.30.70.3040">
    <property type="match status" value="1"/>
</dbReference>
<dbReference type="GO" id="GO:0005886">
    <property type="term" value="C:plasma membrane"/>
    <property type="evidence" value="ECO:0007669"/>
    <property type="project" value="UniProtKB-SubCell"/>
</dbReference>
<evidence type="ECO:0000259" key="12">
    <source>
        <dbReference type="Pfam" id="PF02687"/>
    </source>
</evidence>
<evidence type="ECO:0000256" key="4">
    <source>
        <dbReference type="ARBA" id="ARBA00022475"/>
    </source>
</evidence>
<dbReference type="Pfam" id="PF02687">
    <property type="entry name" value="FtsX"/>
    <property type="match status" value="1"/>
</dbReference>
<dbReference type="Proteomes" id="UP000216339">
    <property type="component" value="Unassembled WGS sequence"/>
</dbReference>
<comment type="similarity">
    <text evidence="2 10">Belongs to the ABC-4 integral membrane protein family. FtsX subfamily.</text>
</comment>
<keyword evidence="5 10" id="KW-0132">Cell division</keyword>
<dbReference type="EMBL" id="MQWD01000001">
    <property type="protein sequence ID" value="PAP76196.1"/>
    <property type="molecule type" value="Genomic_DNA"/>
</dbReference>
<feature type="domain" description="FtsX extracellular" evidence="13">
    <location>
        <begin position="58"/>
        <end position="151"/>
    </location>
</feature>
<feature type="transmembrane region" description="Helical" evidence="11">
    <location>
        <begin position="224"/>
        <end position="245"/>
    </location>
</feature>
<dbReference type="InterPro" id="IPR004513">
    <property type="entry name" value="FtsX"/>
</dbReference>
<sequence>MALSYTLREGLAGFRRAKLAAATSVVALAIALVLIGLFVLLGWQGQQVAELLRQRASEVEIFLDDDATAEASARVGDRLRSVAGVDSVRYVSHEEAAEIFREAFGEEADLYDDAQFLPASYRVRLGGDAASPDSLEAFAEVVAGWTAVDDVAYDRASVEAVERNVRTFSSVGLAVALLVVLAALLLVGNTVRLSIYARRMLIRTMKLVGATNAFIRRPFLIEGVIQGLAAGVVAGIVLWGLYGLFLRFIRSADASRAVVDWPGGTPLLAVAALIVLGLVLGFIASSVAVRRFIRQVSLS</sequence>
<keyword evidence="9 10" id="KW-0131">Cell cycle</keyword>
<accession>A0A271IY65</accession>
<evidence type="ECO:0000256" key="1">
    <source>
        <dbReference type="ARBA" id="ARBA00004651"/>
    </source>
</evidence>
<keyword evidence="8 10" id="KW-0472">Membrane</keyword>
<evidence type="ECO:0000256" key="5">
    <source>
        <dbReference type="ARBA" id="ARBA00022618"/>
    </source>
</evidence>
<evidence type="ECO:0000313" key="15">
    <source>
        <dbReference type="Proteomes" id="UP000216339"/>
    </source>
</evidence>
<keyword evidence="4 10" id="KW-1003">Cell membrane</keyword>
<name>A0A271IY65_9BACT</name>
<dbReference type="PIRSF" id="PIRSF003097">
    <property type="entry name" value="FtsX"/>
    <property type="match status" value="1"/>
</dbReference>
<reference evidence="14 15" key="1">
    <citation type="submission" date="2016-11" db="EMBL/GenBank/DDBJ databases">
        <title>Study of marine rhodopsin-containing bacteria.</title>
        <authorList>
            <person name="Yoshizawa S."/>
            <person name="Kumagai Y."/>
            <person name="Kogure K."/>
        </authorList>
    </citation>
    <scope>NUCLEOTIDE SEQUENCE [LARGE SCALE GENOMIC DNA]</scope>
    <source>
        <strain evidence="14 15">SAORIC-28</strain>
    </source>
</reference>
<evidence type="ECO:0000256" key="6">
    <source>
        <dbReference type="ARBA" id="ARBA00022692"/>
    </source>
</evidence>
<protein>
    <recommendedName>
        <fullName evidence="3 10">Cell division protein FtsX</fullName>
    </recommendedName>
</protein>
<dbReference type="OrthoDB" id="9813411at2"/>
<gene>
    <name evidence="14" type="ORF">BSZ37_06930</name>
</gene>
<evidence type="ECO:0000256" key="2">
    <source>
        <dbReference type="ARBA" id="ARBA00007379"/>
    </source>
</evidence>
<dbReference type="GO" id="GO:0051301">
    <property type="term" value="P:cell division"/>
    <property type="evidence" value="ECO:0007669"/>
    <property type="project" value="UniProtKB-KW"/>
</dbReference>
<evidence type="ECO:0000256" key="8">
    <source>
        <dbReference type="ARBA" id="ARBA00023136"/>
    </source>
</evidence>
<comment type="subcellular location">
    <subcellularLocation>
        <location evidence="1">Cell membrane</location>
        <topology evidence="1">Multi-pass membrane protein</topology>
    </subcellularLocation>
</comment>
<keyword evidence="15" id="KW-1185">Reference proteome</keyword>
<feature type="domain" description="ABC3 transporter permease C-terminal" evidence="12">
    <location>
        <begin position="174"/>
        <end position="290"/>
    </location>
</feature>
<dbReference type="InterPro" id="IPR040690">
    <property type="entry name" value="FtsX_ECD"/>
</dbReference>
<keyword evidence="7 11" id="KW-1133">Transmembrane helix</keyword>